<evidence type="ECO:0000313" key="1">
    <source>
        <dbReference type="EMBL" id="KAI0062737.1"/>
    </source>
</evidence>
<protein>
    <submittedName>
        <fullName evidence="1">Uncharacterized protein</fullName>
    </submittedName>
</protein>
<organism evidence="1 2">
    <name type="scientific">Artomyces pyxidatus</name>
    <dbReference type="NCBI Taxonomy" id="48021"/>
    <lineage>
        <taxon>Eukaryota</taxon>
        <taxon>Fungi</taxon>
        <taxon>Dikarya</taxon>
        <taxon>Basidiomycota</taxon>
        <taxon>Agaricomycotina</taxon>
        <taxon>Agaricomycetes</taxon>
        <taxon>Russulales</taxon>
        <taxon>Auriscalpiaceae</taxon>
        <taxon>Artomyces</taxon>
    </lineage>
</organism>
<comment type="caution">
    <text evidence="1">The sequence shown here is derived from an EMBL/GenBank/DDBJ whole genome shotgun (WGS) entry which is preliminary data.</text>
</comment>
<name>A0ACB8T2N7_9AGAM</name>
<proteinExistence type="predicted"/>
<accession>A0ACB8T2N7</accession>
<sequence>MPCLPTTAQSSQQPEPRRFDSVLNEYLSSTYPAFKRMTDEEVRAMLLREGATEATISGCGCPGRTQCSNYNDLHK</sequence>
<gene>
    <name evidence="1" type="ORF">BV25DRAFT_1825274</name>
</gene>
<dbReference type="EMBL" id="MU277206">
    <property type="protein sequence ID" value="KAI0062737.1"/>
    <property type="molecule type" value="Genomic_DNA"/>
</dbReference>
<evidence type="ECO:0000313" key="2">
    <source>
        <dbReference type="Proteomes" id="UP000814140"/>
    </source>
</evidence>
<keyword evidence="2" id="KW-1185">Reference proteome</keyword>
<dbReference type="Proteomes" id="UP000814140">
    <property type="component" value="Unassembled WGS sequence"/>
</dbReference>
<reference evidence="1" key="2">
    <citation type="journal article" date="2022" name="New Phytol.">
        <title>Evolutionary transition to the ectomycorrhizal habit in the genomes of a hyperdiverse lineage of mushroom-forming fungi.</title>
        <authorList>
            <person name="Looney B."/>
            <person name="Miyauchi S."/>
            <person name="Morin E."/>
            <person name="Drula E."/>
            <person name="Courty P.E."/>
            <person name="Kohler A."/>
            <person name="Kuo A."/>
            <person name="LaButti K."/>
            <person name="Pangilinan J."/>
            <person name="Lipzen A."/>
            <person name="Riley R."/>
            <person name="Andreopoulos W."/>
            <person name="He G."/>
            <person name="Johnson J."/>
            <person name="Nolan M."/>
            <person name="Tritt A."/>
            <person name="Barry K.W."/>
            <person name="Grigoriev I.V."/>
            <person name="Nagy L.G."/>
            <person name="Hibbett D."/>
            <person name="Henrissat B."/>
            <person name="Matheny P.B."/>
            <person name="Labbe J."/>
            <person name="Martin F.M."/>
        </authorList>
    </citation>
    <scope>NUCLEOTIDE SEQUENCE</scope>
    <source>
        <strain evidence="1">HHB10654</strain>
    </source>
</reference>
<reference evidence="1" key="1">
    <citation type="submission" date="2021-03" db="EMBL/GenBank/DDBJ databases">
        <authorList>
            <consortium name="DOE Joint Genome Institute"/>
            <person name="Ahrendt S."/>
            <person name="Looney B.P."/>
            <person name="Miyauchi S."/>
            <person name="Morin E."/>
            <person name="Drula E."/>
            <person name="Courty P.E."/>
            <person name="Chicoki N."/>
            <person name="Fauchery L."/>
            <person name="Kohler A."/>
            <person name="Kuo A."/>
            <person name="Labutti K."/>
            <person name="Pangilinan J."/>
            <person name="Lipzen A."/>
            <person name="Riley R."/>
            <person name="Andreopoulos W."/>
            <person name="He G."/>
            <person name="Johnson J."/>
            <person name="Barry K.W."/>
            <person name="Grigoriev I.V."/>
            <person name="Nagy L."/>
            <person name="Hibbett D."/>
            <person name="Henrissat B."/>
            <person name="Matheny P.B."/>
            <person name="Labbe J."/>
            <person name="Martin F."/>
        </authorList>
    </citation>
    <scope>NUCLEOTIDE SEQUENCE</scope>
    <source>
        <strain evidence="1">HHB10654</strain>
    </source>
</reference>